<dbReference type="InterPro" id="IPR018159">
    <property type="entry name" value="Spectrin/alpha-actinin"/>
</dbReference>
<evidence type="ECO:0000256" key="1">
    <source>
        <dbReference type="ARBA" id="ARBA00022737"/>
    </source>
</evidence>
<feature type="compositionally biased region" description="Basic and acidic residues" evidence="4">
    <location>
        <begin position="102"/>
        <end position="117"/>
    </location>
</feature>
<evidence type="ECO:0000313" key="5">
    <source>
        <dbReference type="EMBL" id="KAK0139529.1"/>
    </source>
</evidence>
<feature type="compositionally biased region" description="Basic and acidic residues" evidence="4">
    <location>
        <begin position="182"/>
        <end position="224"/>
    </location>
</feature>
<feature type="compositionally biased region" description="Basic and acidic residues" evidence="4">
    <location>
        <begin position="273"/>
        <end position="296"/>
    </location>
</feature>
<comment type="caution">
    <text evidence="5">The sequence shown here is derived from an EMBL/GenBank/DDBJ whole genome shotgun (WGS) entry which is preliminary data.</text>
</comment>
<accession>A0AA47MFX2</accession>
<feature type="compositionally biased region" description="Polar residues" evidence="4">
    <location>
        <begin position="485"/>
        <end position="508"/>
    </location>
</feature>
<dbReference type="GO" id="GO:0003779">
    <property type="term" value="F:actin binding"/>
    <property type="evidence" value="ECO:0007669"/>
    <property type="project" value="UniProtKB-KW"/>
</dbReference>
<dbReference type="CDD" id="cd00176">
    <property type="entry name" value="SPEC"/>
    <property type="match status" value="6"/>
</dbReference>
<feature type="region of interest" description="Disordered" evidence="4">
    <location>
        <begin position="953"/>
        <end position="983"/>
    </location>
</feature>
<feature type="compositionally biased region" description="Basic residues" evidence="4">
    <location>
        <begin position="225"/>
        <end position="236"/>
    </location>
</feature>
<feature type="compositionally biased region" description="Basic and acidic residues" evidence="4">
    <location>
        <begin position="142"/>
        <end position="174"/>
    </location>
</feature>
<reference evidence="5" key="1">
    <citation type="journal article" date="2023" name="Front. Mar. Sci.">
        <title>A new Merluccius polli reference genome to investigate the effects of global change in West African waters.</title>
        <authorList>
            <person name="Mateo J.L."/>
            <person name="Blanco-Fernandez C."/>
            <person name="Garcia-Vazquez E."/>
            <person name="Machado-Schiaffino G."/>
        </authorList>
    </citation>
    <scope>NUCLEOTIDE SEQUENCE</scope>
    <source>
        <strain evidence="5">C29</strain>
        <tissue evidence="5">Fin</tissue>
    </source>
</reference>
<evidence type="ECO:0000256" key="2">
    <source>
        <dbReference type="ARBA" id="ARBA00023203"/>
    </source>
</evidence>
<feature type="compositionally biased region" description="Basic and acidic residues" evidence="4">
    <location>
        <begin position="762"/>
        <end position="780"/>
    </location>
</feature>
<evidence type="ECO:0000313" key="6">
    <source>
        <dbReference type="Proteomes" id="UP001174136"/>
    </source>
</evidence>
<proteinExistence type="predicted"/>
<dbReference type="SMART" id="SM00150">
    <property type="entry name" value="SPEC"/>
    <property type="match status" value="12"/>
</dbReference>
<feature type="region of interest" description="Disordered" evidence="4">
    <location>
        <begin position="437"/>
        <end position="521"/>
    </location>
</feature>
<feature type="compositionally biased region" description="Polar residues" evidence="4">
    <location>
        <begin position="960"/>
        <end position="983"/>
    </location>
</feature>
<feature type="region of interest" description="Disordered" evidence="4">
    <location>
        <begin position="102"/>
        <end position="251"/>
    </location>
</feature>
<sequence>MDRKVEAAEVSLVPKDDQQKNVNVEQPDTTRAQIVKEQMDGKKEISVSVQKGVQRPEKSSLPENEKAALILKAKESILKKVFEKGVTEKQAAEELEALRKEVHKKESQAGTARDEKMQTPVTKTETPLTKRIDVEGSTDEDDHSKQPDAKPKVEWMGKTSGREENLKVNVKEVVVEEPNITDDSRVDLKELKTLSNKKGDRGSGVTEGKDEETALPDQHKESKQGKRNKKNKKSKILKVADHAEPATEKPLAVDAVGASVTATISTKTTGVDLGRKAQSKDQKVDSWKDVKSDGDGARSSSSDDTYKMATSTVNAKTTNEILQKTICASVQLTDKAMAEALQMTGTDSVGEEMKEPLLKDRIKFVGEEVKVPLEISGIKCAEEELKELLQTAETESVGEELKEPLQLAGITSVGEQMKQHQRNFKDHQHPVVLTAEESLDSKARSAEDVVDTSDEAVSNESHSQSNATSLDVEEHDQNLHLKGKNGQTQRLQVESPNPSQTSQQTHTESLPLEDIPTESELAESSLIRQECLEHDQRIVALVSMVRHIEVCLKQQQQQSIGRSLISLDDIIRQTEALGLELQDLEPEVNKEVEAAAQLLEPRPVNIPPQLLLALEKDGRSLVRGYESARGVSETILRGLREHRDSYKEAVTTEQKNLGGRLENLLSWLRETEAKMDGAMAGKEEKDSTVDQITQQLELCKEIQAALTARSKEVIDEAFDVQVFISERAQDLAPEQSRHLLGQLQRLQGAFHQASGQVRARTEALTDQRAKVEEHRRKESAKEEEEEKEREREREMARKIEVVKQQKAECSQKLEGLNMWLAGAASVLANQKAGAESGDVDVLQEKQKELKEVQKELQNKAEGVAETIRSVEDFLSERGDCLSPEERESLQGALRRMKEQYGALTESANASVTQLDMAISTTLQQNTQRAKAEEDLQETRGQIDALLEGLSSPLSPLKAATTGSTQDVADTPFSSTQPEGSLQSHTEILQAEMQQLQAQQAQLLQVAQSTRSLLEQPDSAVPPEEKRRLRAALDTLQAQHQSKLQNCQDRLRRSEVLRDELSKFLQEHGSLGAWLEQSEQELRSLGEGETDAQGLKGRLEEHKKLAEEVICHKADLRFVSISGQKVLDSVQVALEQAGGSDPALDSTKQLVTDKLHDANHRYTGLHTKSSELGGRLSGVLERYQQYQDEAVSLHSWLSSQEQDQDMARPSGDTNPQNTLRQVQLLQDELAGRSVQLEKVKRAGRELVSTDESPSLKAVDILCTADGLERRFQTLSASVSERAEQLQTAVAQSVSVQEGLKGLLSWLDQLVLIPGPVQPTTQAVQDAMTQNQKLRQELLSRQGSVEATRDSLSKLLQNADAATASDLRGALAELNGRYTAAQASQAEREAELKDLLPRLESYERLGADLQGFTQSRLKALGPVGQPDHSVDDYRQTLVEVKSDLEQEAGQLKSFCDLGTDLSQSQAFSHSQSLLDNVKEVSDEFSRLEANVNDRFSAIQDCEQQLGQFRGLSGSLLRWLQASQEQLPAKEPSLDTEGMQRRVQQLQDLCNDWESQGTRVQELNKTGSELESTIISITAPQTKTGAPQINGSANPGSVNGIHTCKDLTELQVAVADVNGRYEALGSDLKERHGHQQASLELRQQASQGAQELSSWLRDRELSLEQGQTAPPSKPEAVRAKAQENKVLLRELTDHSGKVEELKGTLRKLIADNPDSPEADTWRQQLQELDSRWQKANQTAAQRQTELETCADRLGSFATAAEQLGPWLREKELMMSVLGPLSIDPNMLNTQKQQVQFMLREFDTRRPQYDQLTQSAEGILSQTGDAPQDPKDLKEVRAELGSISQQWEDLTSRLDLRSNNIDRAQGTSERYQALLKELSASVSDLGERLDGQASLSAQPEALRSRLQETGEVRSELEQRRAELGEAERLCAELSAIVAEPYLREELSKRLEAVGAPLRNLEERAADGLSQLQAALSSTQQFQQMFDELRCWLDNQADTRDSSADSLPCQPGALRSLLAHTEDLQRGIAAQRGSYELLQAEGATLLAALPAGGDERSALQSRLSGLRQDWDGQNQRVTDRQNRLKSTLAKAETYQQHRAELMPWLEECEGRDAEIRPSLAPEAVDEALQKARALSMELERRRPLVDNLNTAADQLLEQCRVGEEEVRDEKAQLNRRVDSLGERVHDHSSQLEDLAGRLKEFEDGRQSVERRLDAAKHQIEVQEALGPQACSAKSLERLRSQQEALRSLQPQVVYLRDLAHGLVQDAPQTPGGGREGAERLQQQATDTEKEYADVTEKVEQCSAALESRLQGVGEVQSHVRDVFSRLADLDDELDSLSPVGRDADSLASQAEALRGFLARVGELRGQLGGHGDECTAMLRREGSSPDLLALRRETEALSRQAGKLNERGQVRLGQIDAAAEKVREFYGLVAELQGMLGRAEEGLNAQGLVGTEVEIIKQQLQEFKVGAESL</sequence>
<protein>
    <submittedName>
        <fullName evidence="5">Microtubule-actin cross-linking factor 1, isoforms 1/2/3/5</fullName>
    </submittedName>
</protein>
<dbReference type="SUPFAM" id="SSF46966">
    <property type="entry name" value="Spectrin repeat"/>
    <property type="match status" value="11"/>
</dbReference>
<organism evidence="5 6">
    <name type="scientific">Merluccius polli</name>
    <name type="common">Benguela hake</name>
    <name type="synonym">Merluccius cadenati</name>
    <dbReference type="NCBI Taxonomy" id="89951"/>
    <lineage>
        <taxon>Eukaryota</taxon>
        <taxon>Metazoa</taxon>
        <taxon>Chordata</taxon>
        <taxon>Craniata</taxon>
        <taxon>Vertebrata</taxon>
        <taxon>Euteleostomi</taxon>
        <taxon>Actinopterygii</taxon>
        <taxon>Neopterygii</taxon>
        <taxon>Teleostei</taxon>
        <taxon>Neoteleostei</taxon>
        <taxon>Acanthomorphata</taxon>
        <taxon>Zeiogadaria</taxon>
        <taxon>Gadariae</taxon>
        <taxon>Gadiformes</taxon>
        <taxon>Gadoidei</taxon>
        <taxon>Merlucciidae</taxon>
        <taxon>Merluccius</taxon>
    </lineage>
</organism>
<feature type="coiled-coil region" evidence="3">
    <location>
        <begin position="2140"/>
        <end position="2220"/>
    </location>
</feature>
<dbReference type="Proteomes" id="UP001174136">
    <property type="component" value="Unassembled WGS sequence"/>
</dbReference>
<name>A0AA47MFX2_MERPO</name>
<feature type="region of interest" description="Disordered" evidence="4">
    <location>
        <begin position="1196"/>
        <end position="1215"/>
    </location>
</feature>
<feature type="region of interest" description="Disordered" evidence="4">
    <location>
        <begin position="264"/>
        <end position="306"/>
    </location>
</feature>
<keyword evidence="1" id="KW-0677">Repeat</keyword>
<dbReference type="InterPro" id="IPR002017">
    <property type="entry name" value="Spectrin_repeat"/>
</dbReference>
<feature type="compositionally biased region" description="Polar residues" evidence="4">
    <location>
        <begin position="455"/>
        <end position="469"/>
    </location>
</feature>
<feature type="compositionally biased region" description="Basic and acidic residues" evidence="4">
    <location>
        <begin position="238"/>
        <end position="247"/>
    </location>
</feature>
<dbReference type="FunFam" id="1.20.58.60:FF:000141">
    <property type="entry name" value="Microtubule-actin cross-linking factor 1"/>
    <property type="match status" value="1"/>
</dbReference>
<dbReference type="EMBL" id="JAOPHQ010004349">
    <property type="protein sequence ID" value="KAK0139529.1"/>
    <property type="molecule type" value="Genomic_DNA"/>
</dbReference>
<keyword evidence="6" id="KW-1185">Reference proteome</keyword>
<gene>
    <name evidence="5" type="primary">MACF1_1</name>
    <name evidence="5" type="ORF">N1851_023597</name>
</gene>
<keyword evidence="3" id="KW-0175">Coiled coil</keyword>
<keyword evidence="2" id="KW-0009">Actin-binding</keyword>
<dbReference type="PANTHER" id="PTHR11915">
    <property type="entry name" value="SPECTRIN/FILAMIN RELATED CYTOSKELETAL PROTEIN"/>
    <property type="match status" value="1"/>
</dbReference>
<dbReference type="Pfam" id="PF00435">
    <property type="entry name" value="Spectrin"/>
    <property type="match status" value="5"/>
</dbReference>
<feature type="coiled-coil region" evidence="3">
    <location>
        <begin position="839"/>
        <end position="866"/>
    </location>
</feature>
<feature type="region of interest" description="Disordered" evidence="4">
    <location>
        <begin position="1"/>
        <end position="28"/>
    </location>
</feature>
<dbReference type="Gene3D" id="1.20.58.60">
    <property type="match status" value="11"/>
</dbReference>
<evidence type="ECO:0000256" key="3">
    <source>
        <dbReference type="SAM" id="Coils"/>
    </source>
</evidence>
<feature type="region of interest" description="Disordered" evidence="4">
    <location>
        <begin position="762"/>
        <end position="789"/>
    </location>
</feature>
<evidence type="ECO:0000256" key="4">
    <source>
        <dbReference type="SAM" id="MobiDB-lite"/>
    </source>
</evidence>